<keyword evidence="3" id="KW-1185">Reference proteome</keyword>
<name>A0A7W9APH2_9SPHN</name>
<comment type="caution">
    <text evidence="2">The sequence shown here is derived from an EMBL/GenBank/DDBJ whole genome shotgun (WGS) entry which is preliminary data.</text>
</comment>
<organism evidence="2 3">
    <name type="scientific">Sphingomonas yantingensis</name>
    <dbReference type="NCBI Taxonomy" id="1241761"/>
    <lineage>
        <taxon>Bacteria</taxon>
        <taxon>Pseudomonadati</taxon>
        <taxon>Pseudomonadota</taxon>
        <taxon>Alphaproteobacteria</taxon>
        <taxon>Sphingomonadales</taxon>
        <taxon>Sphingomonadaceae</taxon>
        <taxon>Sphingomonas</taxon>
    </lineage>
</organism>
<dbReference type="RefSeq" id="WP_184026137.1">
    <property type="nucleotide sequence ID" value="NZ_JACIJJ010000002.1"/>
</dbReference>
<dbReference type="Proteomes" id="UP000557739">
    <property type="component" value="Unassembled WGS sequence"/>
</dbReference>
<dbReference type="AlphaFoldDB" id="A0A7W9APH2"/>
<proteinExistence type="predicted"/>
<evidence type="ECO:0000313" key="2">
    <source>
        <dbReference type="EMBL" id="MBB5697984.1"/>
    </source>
</evidence>
<gene>
    <name evidence="2" type="ORF">FHR19_001329</name>
</gene>
<dbReference type="EMBL" id="JACIJJ010000002">
    <property type="protein sequence ID" value="MBB5697984.1"/>
    <property type="molecule type" value="Genomic_DNA"/>
</dbReference>
<evidence type="ECO:0000256" key="1">
    <source>
        <dbReference type="SAM" id="MobiDB-lite"/>
    </source>
</evidence>
<protein>
    <submittedName>
        <fullName evidence="2">Uncharacterized protein</fullName>
    </submittedName>
</protein>
<reference evidence="2 3" key="1">
    <citation type="submission" date="2020-08" db="EMBL/GenBank/DDBJ databases">
        <title>Genomic Encyclopedia of Type Strains, Phase IV (KMG-IV): sequencing the most valuable type-strain genomes for metagenomic binning, comparative biology and taxonomic classification.</title>
        <authorList>
            <person name="Goeker M."/>
        </authorList>
    </citation>
    <scope>NUCLEOTIDE SEQUENCE [LARGE SCALE GENOMIC DNA]</scope>
    <source>
        <strain evidence="2 3">DSM 27244</strain>
    </source>
</reference>
<feature type="region of interest" description="Disordered" evidence="1">
    <location>
        <begin position="106"/>
        <end position="127"/>
    </location>
</feature>
<accession>A0A7W9APH2</accession>
<evidence type="ECO:0000313" key="3">
    <source>
        <dbReference type="Proteomes" id="UP000557739"/>
    </source>
</evidence>
<sequence length="127" mass="12461">MVEGAAAAGGTLSIERGGAPVLLAARGAPPGSDAFEVRGGEVVLRLAGRPDGTPLLGGVRALLSDLDLPLAEAFGAVLAREDQARTIAGLAARVDALAGQVAALSAGGASSARTSSMKRSTEIGLET</sequence>